<dbReference type="Pfam" id="PF17856">
    <property type="entry name" value="TIP49_C"/>
    <property type="match status" value="1"/>
</dbReference>
<sequence length="95" mass="11093">MEEEDVEMTEDAKELLTKIGVESTLRYAIHLITCSNLVAMKRKAQEVDVPDIRKVYSLFVDVKRSTQFLMEYQQEFMFSEVHEEEDADMPQAKEG</sequence>
<name>A0A9P1BL65_9DINO</name>
<dbReference type="GO" id="GO:0016787">
    <property type="term" value="F:hydrolase activity"/>
    <property type="evidence" value="ECO:0007669"/>
    <property type="project" value="UniProtKB-KW"/>
</dbReference>
<evidence type="ECO:0000256" key="8">
    <source>
        <dbReference type="RuleBase" id="RU363048"/>
    </source>
</evidence>
<evidence type="ECO:0000256" key="4">
    <source>
        <dbReference type="ARBA" id="ARBA00022801"/>
    </source>
</evidence>
<comment type="caution">
    <text evidence="10">The sequence shown here is derived from an EMBL/GenBank/DDBJ whole genome shotgun (WGS) entry which is preliminary data.</text>
</comment>
<dbReference type="GO" id="GO:0005524">
    <property type="term" value="F:ATP binding"/>
    <property type="evidence" value="ECO:0007669"/>
    <property type="project" value="UniProtKB-KW"/>
</dbReference>
<dbReference type="Gene3D" id="1.10.8.60">
    <property type="match status" value="1"/>
</dbReference>
<evidence type="ECO:0000256" key="3">
    <source>
        <dbReference type="ARBA" id="ARBA00022741"/>
    </source>
</evidence>
<reference evidence="11" key="2">
    <citation type="submission" date="2024-04" db="EMBL/GenBank/DDBJ databases">
        <authorList>
            <person name="Chen Y."/>
            <person name="Shah S."/>
            <person name="Dougan E. K."/>
            <person name="Thang M."/>
            <person name="Chan C."/>
        </authorList>
    </citation>
    <scope>NUCLEOTIDE SEQUENCE [LARGE SCALE GENOMIC DNA]</scope>
</reference>
<dbReference type="GO" id="GO:0005634">
    <property type="term" value="C:nucleus"/>
    <property type="evidence" value="ECO:0007669"/>
    <property type="project" value="UniProtKB-SubCell"/>
</dbReference>
<dbReference type="InterPro" id="IPR027238">
    <property type="entry name" value="RuvB-like"/>
</dbReference>
<dbReference type="AlphaFoldDB" id="A0A9P1BL65"/>
<dbReference type="EMBL" id="CAMXCT010000094">
    <property type="protein sequence ID" value="CAI3973736.1"/>
    <property type="molecule type" value="Genomic_DNA"/>
</dbReference>
<dbReference type="EMBL" id="CAMXCT020000094">
    <property type="protein sequence ID" value="CAL1127111.1"/>
    <property type="molecule type" value="Genomic_DNA"/>
</dbReference>
<evidence type="ECO:0000259" key="9">
    <source>
        <dbReference type="Pfam" id="PF17856"/>
    </source>
</evidence>
<protein>
    <recommendedName>
        <fullName evidence="8">RuvB-like helicase</fullName>
        <ecNumber evidence="8">3.6.4.12</ecNumber>
    </recommendedName>
</protein>
<keyword evidence="7 8" id="KW-0539">Nucleus</keyword>
<comment type="subcellular location">
    <subcellularLocation>
        <location evidence="1">Nucleus</location>
    </subcellularLocation>
</comment>
<dbReference type="EC" id="3.6.4.12" evidence="8"/>
<keyword evidence="8" id="KW-0805">Transcription regulation</keyword>
<evidence type="ECO:0000313" key="10">
    <source>
        <dbReference type="EMBL" id="CAI3973736.1"/>
    </source>
</evidence>
<dbReference type="GO" id="GO:0003678">
    <property type="term" value="F:DNA helicase activity"/>
    <property type="evidence" value="ECO:0007669"/>
    <property type="project" value="UniProtKB-EC"/>
</dbReference>
<evidence type="ECO:0000256" key="2">
    <source>
        <dbReference type="ARBA" id="ARBA00007519"/>
    </source>
</evidence>
<dbReference type="FunFam" id="1.10.8.60:FF:000010">
    <property type="entry name" value="RuvB-like helicase"/>
    <property type="match status" value="1"/>
</dbReference>
<keyword evidence="6 8" id="KW-0067">ATP-binding</keyword>
<keyword evidence="5 8" id="KW-0347">Helicase</keyword>
<evidence type="ECO:0000313" key="12">
    <source>
        <dbReference type="Proteomes" id="UP001152797"/>
    </source>
</evidence>
<dbReference type="Proteomes" id="UP001152797">
    <property type="component" value="Unassembled WGS sequence"/>
</dbReference>
<evidence type="ECO:0000256" key="1">
    <source>
        <dbReference type="ARBA" id="ARBA00004123"/>
    </source>
</evidence>
<evidence type="ECO:0000256" key="6">
    <source>
        <dbReference type="ARBA" id="ARBA00022840"/>
    </source>
</evidence>
<proteinExistence type="inferred from homology"/>
<keyword evidence="4 8" id="KW-0378">Hydrolase</keyword>
<evidence type="ECO:0000256" key="5">
    <source>
        <dbReference type="ARBA" id="ARBA00022806"/>
    </source>
</evidence>
<dbReference type="OrthoDB" id="10060499at2759"/>
<organism evidence="10">
    <name type="scientific">Cladocopium goreaui</name>
    <dbReference type="NCBI Taxonomy" id="2562237"/>
    <lineage>
        <taxon>Eukaryota</taxon>
        <taxon>Sar</taxon>
        <taxon>Alveolata</taxon>
        <taxon>Dinophyceae</taxon>
        <taxon>Suessiales</taxon>
        <taxon>Symbiodiniaceae</taxon>
        <taxon>Cladocopium</taxon>
    </lineage>
</organism>
<dbReference type="PANTHER" id="PTHR11093">
    <property type="entry name" value="RUVB-RELATED REPTIN AND PONTIN"/>
    <property type="match status" value="1"/>
</dbReference>
<reference evidence="10" key="1">
    <citation type="submission" date="2022-10" db="EMBL/GenBank/DDBJ databases">
        <authorList>
            <person name="Chen Y."/>
            <person name="Dougan E. K."/>
            <person name="Chan C."/>
            <person name="Rhodes N."/>
            <person name="Thang M."/>
        </authorList>
    </citation>
    <scope>NUCLEOTIDE SEQUENCE</scope>
</reference>
<keyword evidence="3 8" id="KW-0547">Nucleotide-binding</keyword>
<keyword evidence="8" id="KW-0804">Transcription</keyword>
<feature type="domain" description="RuvB-like AAA-lid" evidence="9">
    <location>
        <begin position="1"/>
        <end position="61"/>
    </location>
</feature>
<keyword evidence="12" id="KW-1185">Reference proteome</keyword>
<comment type="catalytic activity">
    <reaction evidence="8">
        <text>ATP + H2O = ADP + phosphate + H(+)</text>
        <dbReference type="Rhea" id="RHEA:13065"/>
        <dbReference type="ChEBI" id="CHEBI:15377"/>
        <dbReference type="ChEBI" id="CHEBI:15378"/>
        <dbReference type="ChEBI" id="CHEBI:30616"/>
        <dbReference type="ChEBI" id="CHEBI:43474"/>
        <dbReference type="ChEBI" id="CHEBI:456216"/>
        <dbReference type="EC" id="3.6.4.12"/>
    </reaction>
</comment>
<comment type="similarity">
    <text evidence="2 8">Belongs to the RuvB family.</text>
</comment>
<gene>
    <name evidence="10" type="ORF">C1SCF055_LOCUS2200</name>
</gene>
<dbReference type="EMBL" id="CAMXCT030000094">
    <property type="protein sequence ID" value="CAL4761048.1"/>
    <property type="molecule type" value="Genomic_DNA"/>
</dbReference>
<evidence type="ECO:0000256" key="7">
    <source>
        <dbReference type="ARBA" id="ARBA00023242"/>
    </source>
</evidence>
<dbReference type="InterPro" id="IPR041048">
    <property type="entry name" value="RuvB-like_C"/>
</dbReference>
<accession>A0A9P1BL65</accession>
<evidence type="ECO:0000313" key="11">
    <source>
        <dbReference type="EMBL" id="CAL1127111.1"/>
    </source>
</evidence>